<dbReference type="RefSeq" id="WP_163829107.1">
    <property type="nucleotide sequence ID" value="NZ_JAAGUX010000060.1"/>
</dbReference>
<dbReference type="EMBL" id="JAAGUX010000060">
    <property type="protein sequence ID" value="NEW58651.1"/>
    <property type="molecule type" value="Genomic_DNA"/>
</dbReference>
<gene>
    <name evidence="1" type="ORF">GV789_13805</name>
    <name evidence="2" type="ORF">GV794_23830</name>
</gene>
<evidence type="ECO:0000313" key="3">
    <source>
        <dbReference type="Proteomes" id="UP000468928"/>
    </source>
</evidence>
<sequence>MLWLPGRTVSTECAVAAIRTAEALDSRPGIGDPRWARMHSNVSLLGYTAREFASLLDIDWPIPDSPPKRVRRTGFWSARG</sequence>
<accession>A0A6P1D7F4</accession>
<evidence type="ECO:0000313" key="4">
    <source>
        <dbReference type="Proteomes" id="UP000470876"/>
    </source>
</evidence>
<evidence type="ECO:0000313" key="1">
    <source>
        <dbReference type="EMBL" id="NEW45519.1"/>
    </source>
</evidence>
<proteinExistence type="predicted"/>
<dbReference type="EMBL" id="JAAGUZ010000032">
    <property type="protein sequence ID" value="NEW45519.1"/>
    <property type="molecule type" value="Genomic_DNA"/>
</dbReference>
<name>A0A6P1D7F4_9NOCA</name>
<keyword evidence="4" id="KW-1185">Reference proteome</keyword>
<evidence type="ECO:0000313" key="2">
    <source>
        <dbReference type="EMBL" id="NEW58651.1"/>
    </source>
</evidence>
<protein>
    <submittedName>
        <fullName evidence="1">Uncharacterized protein</fullName>
    </submittedName>
</protein>
<dbReference type="Proteomes" id="UP000468928">
    <property type="component" value="Unassembled WGS sequence"/>
</dbReference>
<dbReference type="AlphaFoldDB" id="A0A6P1D7F4"/>
<comment type="caution">
    <text evidence="1">The sequence shown here is derived from an EMBL/GenBank/DDBJ whole genome shotgun (WGS) entry which is preliminary data.</text>
</comment>
<organism evidence="1 3">
    <name type="scientific">Nocardia cyriacigeorgica</name>
    <dbReference type="NCBI Taxonomy" id="135487"/>
    <lineage>
        <taxon>Bacteria</taxon>
        <taxon>Bacillati</taxon>
        <taxon>Actinomycetota</taxon>
        <taxon>Actinomycetes</taxon>
        <taxon>Mycobacteriales</taxon>
        <taxon>Nocardiaceae</taxon>
        <taxon>Nocardia</taxon>
    </lineage>
</organism>
<dbReference type="Proteomes" id="UP000470876">
    <property type="component" value="Unassembled WGS sequence"/>
</dbReference>
<reference evidence="3 4" key="1">
    <citation type="submission" date="2020-01" db="EMBL/GenBank/DDBJ databases">
        <title>Genetics and antimicrobial susceptibilities of Nocardia species isolated from the soil; a comparison with species isolated from humans.</title>
        <authorList>
            <person name="Carrasco G."/>
            <person name="Monzon S."/>
            <person name="Sansegundo M."/>
            <person name="Garcia E."/>
            <person name="Garrido N."/>
            <person name="Medina M.J."/>
            <person name="Villalon P."/>
            <person name="Ramirez-Arocha A.C."/>
            <person name="Jimenez P."/>
            <person name="Cuesta I."/>
            <person name="Valdezate S."/>
        </authorList>
    </citation>
    <scope>NUCLEOTIDE SEQUENCE [LARGE SCALE GENOMIC DNA]</scope>
    <source>
        <strain evidence="1 3">CNM20110639</strain>
        <strain evidence="2 4">CNM20110649</strain>
    </source>
</reference>